<evidence type="ECO:0000256" key="3">
    <source>
        <dbReference type="SAM" id="MobiDB-lite"/>
    </source>
</evidence>
<organism evidence="4 5">
    <name type="scientific">Protea cynaroides</name>
    <dbReference type="NCBI Taxonomy" id="273540"/>
    <lineage>
        <taxon>Eukaryota</taxon>
        <taxon>Viridiplantae</taxon>
        <taxon>Streptophyta</taxon>
        <taxon>Embryophyta</taxon>
        <taxon>Tracheophyta</taxon>
        <taxon>Spermatophyta</taxon>
        <taxon>Magnoliopsida</taxon>
        <taxon>Proteales</taxon>
        <taxon>Proteaceae</taxon>
        <taxon>Protea</taxon>
    </lineage>
</organism>
<name>A0A9Q0H1U9_9MAGN</name>
<dbReference type="Pfam" id="PF07896">
    <property type="entry name" value="DUF1674"/>
    <property type="match status" value="1"/>
</dbReference>
<evidence type="ECO:0000256" key="1">
    <source>
        <dbReference type="ARBA" id="ARBA00005701"/>
    </source>
</evidence>
<dbReference type="AlphaFoldDB" id="A0A9Q0H1U9"/>
<reference evidence="4" key="1">
    <citation type="journal article" date="2023" name="Plant J.">
        <title>The genome of the king protea, Protea cynaroides.</title>
        <authorList>
            <person name="Chang J."/>
            <person name="Duong T.A."/>
            <person name="Schoeman C."/>
            <person name="Ma X."/>
            <person name="Roodt D."/>
            <person name="Barker N."/>
            <person name="Li Z."/>
            <person name="Van de Peer Y."/>
            <person name="Mizrachi E."/>
        </authorList>
    </citation>
    <scope>NUCLEOTIDE SEQUENCE</scope>
    <source>
        <tissue evidence="4">Young leaves</tissue>
    </source>
</reference>
<dbReference type="InterPro" id="IPR012875">
    <property type="entry name" value="SDHF4"/>
</dbReference>
<evidence type="ECO:0000256" key="2">
    <source>
        <dbReference type="ARBA" id="ARBA00022170"/>
    </source>
</evidence>
<keyword evidence="5" id="KW-1185">Reference proteome</keyword>
<comment type="similarity">
    <text evidence="1">Belongs to the SDHAF4 family.</text>
</comment>
<dbReference type="PANTHER" id="PTHR28524">
    <property type="entry name" value="SUCCINATE DEHYDROGENASE ASSEMBLY FACTOR 4, MITOCHONDRIAL"/>
    <property type="match status" value="1"/>
</dbReference>
<dbReference type="OrthoDB" id="201362at2759"/>
<proteinExistence type="inferred from homology"/>
<sequence length="145" mass="16218">MKHNYFVLRYNSIPLHFLKREMANTLHHLLSSLIETSVPKLVLGVAQSESFIISSSVYSGRRFISSSGLRQQQENPKPAREEEGIPAHLSKSEGNLENPDSSGQTNEEEDDDLDINEETGEIGGPKGPEPTRYGDWERGGRCSDF</sequence>
<protein>
    <recommendedName>
        <fullName evidence="2">Succinate dehydrogenase assembly factor 4, mitochondrial</fullName>
    </recommendedName>
</protein>
<dbReference type="PANTHER" id="PTHR28524:SF3">
    <property type="entry name" value="SUCCINATE DEHYDROGENASE ASSEMBLY FACTOR 4, MITOCHONDRIAL"/>
    <property type="match status" value="1"/>
</dbReference>
<dbReference type="GO" id="GO:0034553">
    <property type="term" value="P:mitochondrial respiratory chain complex II assembly"/>
    <property type="evidence" value="ECO:0007669"/>
    <property type="project" value="TreeGrafter"/>
</dbReference>
<feature type="compositionally biased region" description="Polar residues" evidence="3">
    <location>
        <begin position="92"/>
        <end position="105"/>
    </location>
</feature>
<dbReference type="EMBL" id="JAMYWD010000010">
    <property type="protein sequence ID" value="KAJ4958033.1"/>
    <property type="molecule type" value="Genomic_DNA"/>
</dbReference>
<gene>
    <name evidence="4" type="ORF">NE237_025144</name>
</gene>
<feature type="region of interest" description="Disordered" evidence="3">
    <location>
        <begin position="67"/>
        <end position="145"/>
    </location>
</feature>
<accession>A0A9Q0H1U9</accession>
<comment type="caution">
    <text evidence="4">The sequence shown here is derived from an EMBL/GenBank/DDBJ whole genome shotgun (WGS) entry which is preliminary data.</text>
</comment>
<dbReference type="Proteomes" id="UP001141806">
    <property type="component" value="Unassembled WGS sequence"/>
</dbReference>
<feature type="compositionally biased region" description="Basic and acidic residues" evidence="3">
    <location>
        <begin position="132"/>
        <end position="145"/>
    </location>
</feature>
<feature type="compositionally biased region" description="Acidic residues" evidence="3">
    <location>
        <begin position="106"/>
        <end position="120"/>
    </location>
</feature>
<dbReference type="GO" id="GO:0005739">
    <property type="term" value="C:mitochondrion"/>
    <property type="evidence" value="ECO:0007669"/>
    <property type="project" value="TreeGrafter"/>
</dbReference>
<evidence type="ECO:0000313" key="4">
    <source>
        <dbReference type="EMBL" id="KAJ4958033.1"/>
    </source>
</evidence>
<evidence type="ECO:0000313" key="5">
    <source>
        <dbReference type="Proteomes" id="UP001141806"/>
    </source>
</evidence>